<keyword evidence="1" id="KW-0479">Metal-binding</keyword>
<evidence type="ECO:0000256" key="2">
    <source>
        <dbReference type="ARBA" id="ARBA00022801"/>
    </source>
</evidence>
<evidence type="ECO:0000313" key="6">
    <source>
        <dbReference type="Proteomes" id="UP001501459"/>
    </source>
</evidence>
<dbReference type="Gene3D" id="3.30.565.40">
    <property type="entry name" value="Fervidobacterium nodosum Rt17-B1 like"/>
    <property type="match status" value="1"/>
</dbReference>
<evidence type="ECO:0000313" key="5">
    <source>
        <dbReference type="EMBL" id="GAA0433972.1"/>
    </source>
</evidence>
<gene>
    <name evidence="5" type="primary">pdaC</name>
    <name evidence="5" type="ORF">GCM10008983_08190</name>
</gene>
<dbReference type="InterPro" id="IPR050248">
    <property type="entry name" value="Polysacc_deacetylase_ArnD"/>
</dbReference>
<dbReference type="SUPFAM" id="SSF88713">
    <property type="entry name" value="Glycoside hydrolase/deacetylase"/>
    <property type="match status" value="1"/>
</dbReference>
<protein>
    <submittedName>
        <fullName evidence="5">Peptidoglycan-N-acetylmuramic acid deacetylase PdaC</fullName>
    </submittedName>
</protein>
<feature type="region of interest" description="Disordered" evidence="3">
    <location>
        <begin position="258"/>
        <end position="280"/>
    </location>
</feature>
<dbReference type="InterPro" id="IPR002509">
    <property type="entry name" value="NODB_dom"/>
</dbReference>
<name>A0ABN0Z5X0_9BACI</name>
<feature type="domain" description="NodB homology" evidence="4">
    <location>
        <begin position="283"/>
        <end position="460"/>
    </location>
</feature>
<dbReference type="Proteomes" id="UP001501459">
    <property type="component" value="Unassembled WGS sequence"/>
</dbReference>
<dbReference type="Gene3D" id="3.90.640.20">
    <property type="entry name" value="Heat-shock cognate protein, ATPase"/>
    <property type="match status" value="1"/>
</dbReference>
<evidence type="ECO:0000256" key="3">
    <source>
        <dbReference type="SAM" id="MobiDB-lite"/>
    </source>
</evidence>
<proteinExistence type="predicted"/>
<dbReference type="InterPro" id="IPR021729">
    <property type="entry name" value="DUF3298"/>
</dbReference>
<dbReference type="RefSeq" id="WP_343751363.1">
    <property type="nucleotide sequence ID" value="NZ_BAAADM010000020.1"/>
</dbReference>
<evidence type="ECO:0000256" key="1">
    <source>
        <dbReference type="ARBA" id="ARBA00022723"/>
    </source>
</evidence>
<keyword evidence="2" id="KW-0378">Hydrolase</keyword>
<dbReference type="InterPro" id="IPR037126">
    <property type="entry name" value="PdaC/RsiV-like_sf"/>
</dbReference>
<dbReference type="InterPro" id="IPR011330">
    <property type="entry name" value="Glyco_hydro/deAcase_b/a-brl"/>
</dbReference>
<dbReference type="Pfam" id="PF01522">
    <property type="entry name" value="Polysacc_deac_1"/>
    <property type="match status" value="1"/>
</dbReference>
<keyword evidence="6" id="KW-1185">Reference proteome</keyword>
<organism evidence="5 6">
    <name type="scientific">Lentibacillus halophilus</name>
    <dbReference type="NCBI Taxonomy" id="295065"/>
    <lineage>
        <taxon>Bacteria</taxon>
        <taxon>Bacillati</taxon>
        <taxon>Bacillota</taxon>
        <taxon>Bacilli</taxon>
        <taxon>Bacillales</taxon>
        <taxon>Bacillaceae</taxon>
        <taxon>Lentibacillus</taxon>
    </lineage>
</organism>
<dbReference type="PANTHER" id="PTHR10587:SF133">
    <property type="entry name" value="CHITIN DEACETYLASE 1-RELATED"/>
    <property type="match status" value="1"/>
</dbReference>
<evidence type="ECO:0000259" key="4">
    <source>
        <dbReference type="PROSITE" id="PS51677"/>
    </source>
</evidence>
<dbReference type="Pfam" id="PF11738">
    <property type="entry name" value="DUF3298"/>
    <property type="match status" value="1"/>
</dbReference>
<accession>A0ABN0Z5X0</accession>
<dbReference type="Gene3D" id="3.20.20.370">
    <property type="entry name" value="Glycoside hydrolase/deacetylase"/>
    <property type="match status" value="1"/>
</dbReference>
<dbReference type="PANTHER" id="PTHR10587">
    <property type="entry name" value="GLYCOSYL TRANSFERASE-RELATED"/>
    <property type="match status" value="1"/>
</dbReference>
<dbReference type="EMBL" id="BAAADM010000020">
    <property type="protein sequence ID" value="GAA0433972.1"/>
    <property type="molecule type" value="Genomic_DNA"/>
</dbReference>
<reference evidence="5 6" key="1">
    <citation type="journal article" date="2019" name="Int. J. Syst. Evol. Microbiol.">
        <title>The Global Catalogue of Microorganisms (GCM) 10K type strain sequencing project: providing services to taxonomists for standard genome sequencing and annotation.</title>
        <authorList>
            <consortium name="The Broad Institute Genomics Platform"/>
            <consortium name="The Broad Institute Genome Sequencing Center for Infectious Disease"/>
            <person name="Wu L."/>
            <person name="Ma J."/>
        </authorList>
    </citation>
    <scope>NUCLEOTIDE SEQUENCE [LARGE SCALE GENOMIC DNA]</scope>
    <source>
        <strain evidence="5 6">JCM 12149</strain>
    </source>
</reference>
<comment type="caution">
    <text evidence="5">The sequence shown here is derived from an EMBL/GenBank/DDBJ whole genome shotgun (WGS) entry which is preliminary data.</text>
</comment>
<dbReference type="PROSITE" id="PS51677">
    <property type="entry name" value="NODB"/>
    <property type="match status" value="1"/>
</dbReference>
<sequence length="482" mass="54449">MIRRIKWPGWVIVLLVIAGAILGINQVLAQYSSAETNEPKEKITDSSVYPGLNIQTKTNKTDLYTTSISQPYTKVSSINKPINQWINNQKEMFTKNVKQNKQTLKKNDFQAHLNIQVDTHNVAEKLYTLEFSAYQIAGGANGTNTKKAFTIDLTANKMLKLEDVLNMDKKTIEHIQTLAKEMLYRDKDVKPYIMDDLLEEALQDPKDWEWSINHKNMTLFFDQYDIAAGAAGAIRVDIPMEDIKPYLNKTFAEKLDVTVPEKDHTQDKEETDHHESALDPDGKYIALTFDDGPDPNVTPRILKTLNKHDAKATFFMLGSQVEYYPELANKVEEAGHEIGNHTMHHQDLTTVQKSAIKQEVQQSSDIIQQSTGQAPSLFRPPYGASDKTVETVAEKMGTPIGMWSVDSRDWKSRNADTVYKKVMNNAASESIVLMHDIHPSTADALPKVLTSLEKKGYQMVTISQLIQLWDEQGIGPYYGKIG</sequence>